<comment type="subcellular location">
    <subcellularLocation>
        <location evidence="1 9">Cell inner membrane</location>
        <topology evidence="1 9">Multi-pass membrane protein</topology>
    </subcellularLocation>
</comment>
<evidence type="ECO:0000256" key="8">
    <source>
        <dbReference type="ARBA" id="ARBA00038436"/>
    </source>
</evidence>
<sequence length="184" mass="19627">MTGTTLPAFITRCLHVWHLLERWIAVVAFSLIGFLIFADVAGREFIGPVGRALGMDMGATGVYGAGKMALFLLVIAAFAGLGVSVATGAQIVPRIAFKWIPASWGPAVDRLGNLVSAAVFFATAYYGALFVISSRSIGTVMPGLEWPVWIIQTAIPIGFASAGLRYLAFAIWPQSAPVREELPE</sequence>
<keyword evidence="5 9" id="KW-0812">Transmembrane</keyword>
<feature type="transmembrane region" description="Helical" evidence="9">
    <location>
        <begin position="111"/>
        <end position="132"/>
    </location>
</feature>
<keyword evidence="2 9" id="KW-0813">Transport</keyword>
<dbReference type="AlphaFoldDB" id="A0A1G6Y3G6"/>
<evidence type="ECO:0000313" key="11">
    <source>
        <dbReference type="EMBL" id="SDD84483.1"/>
    </source>
</evidence>
<dbReference type="Proteomes" id="UP000199628">
    <property type="component" value="Unassembled WGS sequence"/>
</dbReference>
<dbReference type="Pfam" id="PF04290">
    <property type="entry name" value="DctQ"/>
    <property type="match status" value="1"/>
</dbReference>
<evidence type="ECO:0000259" key="10">
    <source>
        <dbReference type="Pfam" id="PF04290"/>
    </source>
</evidence>
<dbReference type="RefSeq" id="WP_176828043.1">
    <property type="nucleotide sequence ID" value="NZ_FMZV01000011.1"/>
</dbReference>
<keyword evidence="7 9" id="KW-0472">Membrane</keyword>
<evidence type="ECO:0000256" key="2">
    <source>
        <dbReference type="ARBA" id="ARBA00022448"/>
    </source>
</evidence>
<dbReference type="InterPro" id="IPR007387">
    <property type="entry name" value="TRAP_DctQ"/>
</dbReference>
<name>A0A1G6Y3G6_9RHOB</name>
<protein>
    <recommendedName>
        <fullName evidence="9">TRAP transporter small permease protein</fullName>
    </recommendedName>
</protein>
<keyword evidence="4 9" id="KW-0997">Cell inner membrane</keyword>
<dbReference type="InterPro" id="IPR055348">
    <property type="entry name" value="DctQ"/>
</dbReference>
<dbReference type="STRING" id="639004.SAMN04488239_11117"/>
<comment type="caution">
    <text evidence="9">Lacks conserved residue(s) required for the propagation of feature annotation.</text>
</comment>
<evidence type="ECO:0000313" key="12">
    <source>
        <dbReference type="Proteomes" id="UP000199628"/>
    </source>
</evidence>
<comment type="similarity">
    <text evidence="8 9">Belongs to the TRAP transporter small permease family.</text>
</comment>
<proteinExistence type="inferred from homology"/>
<dbReference type="GO" id="GO:0005886">
    <property type="term" value="C:plasma membrane"/>
    <property type="evidence" value="ECO:0007669"/>
    <property type="project" value="UniProtKB-SubCell"/>
</dbReference>
<evidence type="ECO:0000256" key="7">
    <source>
        <dbReference type="ARBA" id="ARBA00023136"/>
    </source>
</evidence>
<gene>
    <name evidence="11" type="ORF">SAMN04488239_11117</name>
</gene>
<organism evidence="11 12">
    <name type="scientific">Ruegeria marina</name>
    <dbReference type="NCBI Taxonomy" id="639004"/>
    <lineage>
        <taxon>Bacteria</taxon>
        <taxon>Pseudomonadati</taxon>
        <taxon>Pseudomonadota</taxon>
        <taxon>Alphaproteobacteria</taxon>
        <taxon>Rhodobacterales</taxon>
        <taxon>Roseobacteraceae</taxon>
        <taxon>Ruegeria</taxon>
    </lineage>
</organism>
<evidence type="ECO:0000256" key="6">
    <source>
        <dbReference type="ARBA" id="ARBA00022989"/>
    </source>
</evidence>
<feature type="domain" description="Tripartite ATP-independent periplasmic transporters DctQ component" evidence="10">
    <location>
        <begin position="35"/>
        <end position="169"/>
    </location>
</feature>
<dbReference type="PANTHER" id="PTHR35011">
    <property type="entry name" value="2,3-DIKETO-L-GULONATE TRAP TRANSPORTER SMALL PERMEASE PROTEIN YIAM"/>
    <property type="match status" value="1"/>
</dbReference>
<accession>A0A1G6Y3G6</accession>
<keyword evidence="6 9" id="KW-1133">Transmembrane helix</keyword>
<keyword evidence="3" id="KW-1003">Cell membrane</keyword>
<keyword evidence="12" id="KW-1185">Reference proteome</keyword>
<evidence type="ECO:0000256" key="5">
    <source>
        <dbReference type="ARBA" id="ARBA00022692"/>
    </source>
</evidence>
<feature type="transmembrane region" description="Helical" evidence="9">
    <location>
        <begin position="23"/>
        <end position="41"/>
    </location>
</feature>
<evidence type="ECO:0000256" key="9">
    <source>
        <dbReference type="RuleBase" id="RU369079"/>
    </source>
</evidence>
<comment type="subunit">
    <text evidence="9">The complex comprises the extracytoplasmic solute receptor protein and the two transmembrane proteins.</text>
</comment>
<feature type="transmembrane region" description="Helical" evidence="9">
    <location>
        <begin position="70"/>
        <end position="91"/>
    </location>
</feature>
<evidence type="ECO:0000256" key="3">
    <source>
        <dbReference type="ARBA" id="ARBA00022475"/>
    </source>
</evidence>
<dbReference type="GO" id="GO:0022857">
    <property type="term" value="F:transmembrane transporter activity"/>
    <property type="evidence" value="ECO:0007669"/>
    <property type="project" value="UniProtKB-UniRule"/>
</dbReference>
<reference evidence="12" key="1">
    <citation type="submission" date="2016-10" db="EMBL/GenBank/DDBJ databases">
        <authorList>
            <person name="Varghese N."/>
            <person name="Submissions S."/>
        </authorList>
    </citation>
    <scope>NUCLEOTIDE SEQUENCE [LARGE SCALE GENOMIC DNA]</scope>
    <source>
        <strain evidence="12">CGMCC 1.9108</strain>
    </source>
</reference>
<dbReference type="EMBL" id="FMZV01000011">
    <property type="protein sequence ID" value="SDD84483.1"/>
    <property type="molecule type" value="Genomic_DNA"/>
</dbReference>
<evidence type="ECO:0000256" key="4">
    <source>
        <dbReference type="ARBA" id="ARBA00022519"/>
    </source>
</evidence>
<comment type="function">
    <text evidence="9">Part of the tripartite ATP-independent periplasmic (TRAP) transport system.</text>
</comment>
<evidence type="ECO:0000256" key="1">
    <source>
        <dbReference type="ARBA" id="ARBA00004429"/>
    </source>
</evidence>